<feature type="transmembrane region" description="Helical" evidence="1">
    <location>
        <begin position="415"/>
        <end position="448"/>
    </location>
</feature>
<comment type="caution">
    <text evidence="2">The sequence shown here is derived from an EMBL/GenBank/DDBJ whole genome shotgun (WGS) entry which is preliminary data.</text>
</comment>
<dbReference type="Proteomes" id="UP000216361">
    <property type="component" value="Unassembled WGS sequence"/>
</dbReference>
<keyword evidence="1" id="KW-0472">Membrane</keyword>
<evidence type="ECO:0000256" key="1">
    <source>
        <dbReference type="SAM" id="Phobius"/>
    </source>
</evidence>
<dbReference type="OrthoDB" id="9791166at2"/>
<feature type="transmembrane region" description="Helical" evidence="1">
    <location>
        <begin position="20"/>
        <end position="47"/>
    </location>
</feature>
<dbReference type="InterPro" id="IPR005625">
    <property type="entry name" value="PepSY-ass_TM"/>
</dbReference>
<proteinExistence type="predicted"/>
<evidence type="ECO:0008006" key="4">
    <source>
        <dbReference type="Google" id="ProtNLM"/>
    </source>
</evidence>
<evidence type="ECO:0000313" key="2">
    <source>
        <dbReference type="EMBL" id="OYQ17349.1"/>
    </source>
</evidence>
<keyword evidence="1" id="KW-1133">Transmembrane helix</keyword>
<name>A0A255XK50_9PROT</name>
<evidence type="ECO:0000313" key="3">
    <source>
        <dbReference type="Proteomes" id="UP000216361"/>
    </source>
</evidence>
<feature type="transmembrane region" description="Helical" evidence="1">
    <location>
        <begin position="372"/>
        <end position="395"/>
    </location>
</feature>
<feature type="transmembrane region" description="Helical" evidence="1">
    <location>
        <begin position="145"/>
        <end position="166"/>
    </location>
</feature>
<keyword evidence="3" id="KW-1185">Reference proteome</keyword>
<dbReference type="PANTHER" id="PTHR34219">
    <property type="entry name" value="IRON-REGULATED INNER MEMBRANE PROTEIN-RELATED"/>
    <property type="match status" value="1"/>
</dbReference>
<dbReference type="AlphaFoldDB" id="A0A255XK50"/>
<dbReference type="RefSeq" id="WP_094409995.1">
    <property type="nucleotide sequence ID" value="NZ_BMJZ01000005.1"/>
</dbReference>
<keyword evidence="1" id="KW-0812">Transmembrane</keyword>
<dbReference type="PANTHER" id="PTHR34219:SF1">
    <property type="entry name" value="PEPSY DOMAIN-CONTAINING PROTEIN"/>
    <property type="match status" value="1"/>
</dbReference>
<organism evidence="2 3">
    <name type="scientific">Elstera cyanobacteriorum</name>
    <dbReference type="NCBI Taxonomy" id="2022747"/>
    <lineage>
        <taxon>Bacteria</taxon>
        <taxon>Pseudomonadati</taxon>
        <taxon>Pseudomonadota</taxon>
        <taxon>Alphaproteobacteria</taxon>
        <taxon>Rhodospirillales</taxon>
        <taxon>Rhodospirillaceae</taxon>
        <taxon>Elstera</taxon>
    </lineage>
</organism>
<dbReference type="Pfam" id="PF03929">
    <property type="entry name" value="PepSY_TM"/>
    <property type="match status" value="1"/>
</dbReference>
<accession>A0A255XK50</accession>
<reference evidence="2 3" key="1">
    <citation type="submission" date="2017-07" db="EMBL/GenBank/DDBJ databases">
        <title>Elstera cyanobacteriorum sp. nov., a novel bacterium isolated from cyanobacterial aggregates in a eutrophic lake.</title>
        <authorList>
            <person name="Cai H."/>
        </authorList>
    </citation>
    <scope>NUCLEOTIDE SEQUENCE [LARGE SCALE GENOMIC DNA]</scope>
    <source>
        <strain evidence="2 3">TH019</strain>
    </source>
</reference>
<sequence>MSKPLEDRRFYQAAWRWHFYAGLYVAPFLIMLAVTGLLMLWSAVLVGRDGEKSVAVRPQASSLAVSVQAVAAEGAIPGGKVVQYIAPRTSDQPAVFRVNGDAGAKMVAVDPYTGQALSHWDRRNGVYDLANKIHGTLFLGNVGDWLIEIAAGFGIVLIATGLYMWWPRGEGLRAALLPDFSATGRVFWKSLHKTVGAYSALLLAVFLISGLTWAGVWGEKFTQAWSTFPSEKWDNVPLSDDLHASMNHGGVKEVPWTLEQTPMPASGSSAGTVGTAPGAPVTLDSVIAFARAQGFDGRFQLAFPKGEKGVWTLSRDTMSNDSADPTADRTVHLDQFTGKVLADIRYADYGWAGKAMAIGIAFHEGDMGAWNIALVTVFCLSVILISASGIALWWLRRPKGAGRLLAPRLPENLPLWKTGALVMVGAALLFPLSGAVLVAVLALDLLLISRVKPLKKALS</sequence>
<gene>
    <name evidence="2" type="ORF">CHR90_15405</name>
</gene>
<protein>
    <recommendedName>
        <fullName evidence="4">PepSY domain-containing protein</fullName>
    </recommendedName>
</protein>
<dbReference type="EMBL" id="NOXS01000034">
    <property type="protein sequence ID" value="OYQ17349.1"/>
    <property type="molecule type" value="Genomic_DNA"/>
</dbReference>
<feature type="transmembrane region" description="Helical" evidence="1">
    <location>
        <begin position="195"/>
        <end position="216"/>
    </location>
</feature>